<dbReference type="InterPro" id="IPR036388">
    <property type="entry name" value="WH-like_DNA-bd_sf"/>
</dbReference>
<keyword evidence="4" id="KW-0597">Phosphoprotein</keyword>
<dbReference type="PROSITE" id="PS50043">
    <property type="entry name" value="HTH_LUXR_2"/>
    <property type="match status" value="1"/>
</dbReference>
<dbReference type="Gene3D" id="1.10.10.10">
    <property type="entry name" value="Winged helix-like DNA-binding domain superfamily/Winged helix DNA-binding domain"/>
    <property type="match status" value="1"/>
</dbReference>
<dbReference type="SMART" id="SM00448">
    <property type="entry name" value="REC"/>
    <property type="match status" value="1"/>
</dbReference>
<dbReference type="SMART" id="SM00421">
    <property type="entry name" value="HTH_LUXR"/>
    <property type="match status" value="1"/>
</dbReference>
<feature type="domain" description="HTH luxR-type" evidence="5">
    <location>
        <begin position="133"/>
        <end position="198"/>
    </location>
</feature>
<feature type="modified residue" description="4-aspartylphosphate" evidence="4">
    <location>
        <position position="52"/>
    </location>
</feature>
<comment type="caution">
    <text evidence="7">The sequence shown here is derived from an EMBL/GenBank/DDBJ whole genome shotgun (WGS) entry which is preliminary data.</text>
</comment>
<dbReference type="InterPro" id="IPR016032">
    <property type="entry name" value="Sig_transdc_resp-reg_C-effctor"/>
</dbReference>
<dbReference type="SUPFAM" id="SSF52172">
    <property type="entry name" value="CheY-like"/>
    <property type="match status" value="1"/>
</dbReference>
<dbReference type="PROSITE" id="PS50110">
    <property type="entry name" value="RESPONSE_REGULATORY"/>
    <property type="match status" value="1"/>
</dbReference>
<dbReference type="Proteomes" id="UP001595462">
    <property type="component" value="Unassembled WGS sequence"/>
</dbReference>
<keyword evidence="3" id="KW-0804">Transcription</keyword>
<dbReference type="RefSeq" id="WP_380691710.1">
    <property type="nucleotide sequence ID" value="NZ_JBHRSS010000010.1"/>
</dbReference>
<dbReference type="InterPro" id="IPR001789">
    <property type="entry name" value="Sig_transdc_resp-reg_receiver"/>
</dbReference>
<feature type="domain" description="Response regulatory" evidence="6">
    <location>
        <begin position="4"/>
        <end position="117"/>
    </location>
</feature>
<evidence type="ECO:0000256" key="2">
    <source>
        <dbReference type="ARBA" id="ARBA00023125"/>
    </source>
</evidence>
<evidence type="ECO:0000259" key="6">
    <source>
        <dbReference type="PROSITE" id="PS50110"/>
    </source>
</evidence>
<accession>A0ABV7ETK2</accession>
<dbReference type="InterPro" id="IPR000792">
    <property type="entry name" value="Tscrpt_reg_LuxR_C"/>
</dbReference>
<dbReference type="PANTHER" id="PTHR44688">
    <property type="entry name" value="DNA-BINDING TRANSCRIPTIONAL ACTIVATOR DEVR_DOSR"/>
    <property type="match status" value="1"/>
</dbReference>
<dbReference type="InterPro" id="IPR011006">
    <property type="entry name" value="CheY-like_superfamily"/>
</dbReference>
<evidence type="ECO:0000256" key="3">
    <source>
        <dbReference type="ARBA" id="ARBA00023163"/>
    </source>
</evidence>
<evidence type="ECO:0000313" key="8">
    <source>
        <dbReference type="Proteomes" id="UP001595462"/>
    </source>
</evidence>
<dbReference type="SUPFAM" id="SSF46894">
    <property type="entry name" value="C-terminal effector domain of the bipartite response regulators"/>
    <property type="match status" value="1"/>
</dbReference>
<proteinExistence type="predicted"/>
<dbReference type="CDD" id="cd06170">
    <property type="entry name" value="LuxR_C_like"/>
    <property type="match status" value="1"/>
</dbReference>
<gene>
    <name evidence="7" type="ORF">ACFOSU_19785</name>
</gene>
<reference evidence="8" key="1">
    <citation type="journal article" date="2019" name="Int. J. Syst. Evol. Microbiol.">
        <title>The Global Catalogue of Microorganisms (GCM) 10K type strain sequencing project: providing services to taxonomists for standard genome sequencing and annotation.</title>
        <authorList>
            <consortium name="The Broad Institute Genomics Platform"/>
            <consortium name="The Broad Institute Genome Sequencing Center for Infectious Disease"/>
            <person name="Wu L."/>
            <person name="Ma J."/>
        </authorList>
    </citation>
    <scope>NUCLEOTIDE SEQUENCE [LARGE SCALE GENOMIC DNA]</scope>
    <source>
        <strain evidence="8">KCTC 52640</strain>
    </source>
</reference>
<name>A0ABV7ETK2_9GAMM</name>
<evidence type="ECO:0000256" key="4">
    <source>
        <dbReference type="PROSITE-ProRule" id="PRU00169"/>
    </source>
</evidence>
<keyword evidence="2" id="KW-0238">DNA-binding</keyword>
<evidence type="ECO:0000313" key="7">
    <source>
        <dbReference type="EMBL" id="MFC3106119.1"/>
    </source>
</evidence>
<dbReference type="PANTHER" id="PTHR44688:SF16">
    <property type="entry name" value="DNA-BINDING TRANSCRIPTIONAL ACTIVATOR DEVR_DOSR"/>
    <property type="match status" value="1"/>
</dbReference>
<dbReference type="Pfam" id="PF00196">
    <property type="entry name" value="GerE"/>
    <property type="match status" value="1"/>
</dbReference>
<evidence type="ECO:0000256" key="1">
    <source>
        <dbReference type="ARBA" id="ARBA00023015"/>
    </source>
</evidence>
<keyword evidence="8" id="KW-1185">Reference proteome</keyword>
<organism evidence="7 8">
    <name type="scientific">Salinisphaera aquimarina</name>
    <dbReference type="NCBI Taxonomy" id="2094031"/>
    <lineage>
        <taxon>Bacteria</taxon>
        <taxon>Pseudomonadati</taxon>
        <taxon>Pseudomonadota</taxon>
        <taxon>Gammaproteobacteria</taxon>
        <taxon>Salinisphaerales</taxon>
        <taxon>Salinisphaeraceae</taxon>
        <taxon>Salinisphaera</taxon>
    </lineage>
</organism>
<dbReference type="PRINTS" id="PR00038">
    <property type="entry name" value="HTHLUXR"/>
</dbReference>
<dbReference type="EMBL" id="JBHRSS010000010">
    <property type="protein sequence ID" value="MFC3106119.1"/>
    <property type="molecule type" value="Genomic_DNA"/>
</dbReference>
<keyword evidence="1" id="KW-0805">Transcription regulation</keyword>
<dbReference type="Gene3D" id="3.40.50.2300">
    <property type="match status" value="1"/>
</dbReference>
<dbReference type="Pfam" id="PF00072">
    <property type="entry name" value="Response_reg"/>
    <property type="match status" value="1"/>
</dbReference>
<protein>
    <submittedName>
        <fullName evidence="7">Response regulator transcription factor</fullName>
    </submittedName>
</protein>
<dbReference type="PROSITE" id="PS00622">
    <property type="entry name" value="HTH_LUXR_1"/>
    <property type="match status" value="1"/>
</dbReference>
<evidence type="ECO:0000259" key="5">
    <source>
        <dbReference type="PROSITE" id="PS50043"/>
    </source>
</evidence>
<sequence length="206" mass="22820">MGFAVHVIDDDPSVRESLKALLGDAGYDVRCYACAETFLEQSGGSEGCALIDLRLESMDGLTLQQRLIAEQSNVDVIMMSAYGQIGDAVTAMRRGAIDFIEKPFAPDQMLARIRSLYKIQDKEELAQREARHCAALVELLTPRERQVLSMIVDGFANKQVANALGISARTVETHRVHIMQKLSAESLPHLVRIWISAGHHLEMPAF</sequence>